<evidence type="ECO:0000256" key="4">
    <source>
        <dbReference type="ARBA" id="ARBA00022917"/>
    </source>
</evidence>
<evidence type="ECO:0000313" key="9">
    <source>
        <dbReference type="Proteomes" id="UP000004754"/>
    </source>
</evidence>
<dbReference type="PANTHER" id="PTHR20982">
    <property type="entry name" value="RIBOSOME RECYCLING FACTOR"/>
    <property type="match status" value="1"/>
</dbReference>
<dbReference type="Gene3D" id="1.10.132.20">
    <property type="entry name" value="Ribosome-recycling factor"/>
    <property type="match status" value="1"/>
</dbReference>
<dbReference type="GO" id="GO:0043023">
    <property type="term" value="F:ribosomal large subunit binding"/>
    <property type="evidence" value="ECO:0007669"/>
    <property type="project" value="TreeGrafter"/>
</dbReference>
<accession>E6MF54</accession>
<dbReference type="RefSeq" id="WP_006598059.1">
    <property type="nucleotide sequence ID" value="NZ_GL622359.1"/>
</dbReference>
<evidence type="ECO:0000256" key="1">
    <source>
        <dbReference type="ARBA" id="ARBA00004496"/>
    </source>
</evidence>
<dbReference type="FunFam" id="3.30.1360.40:FF:000001">
    <property type="entry name" value="Ribosome-recycling factor"/>
    <property type="match status" value="1"/>
</dbReference>
<reference evidence="8 9" key="1">
    <citation type="submission" date="2010-12" db="EMBL/GenBank/DDBJ databases">
        <authorList>
            <person name="Muzny D."/>
            <person name="Qin X."/>
            <person name="Deng J."/>
            <person name="Jiang H."/>
            <person name="Liu Y."/>
            <person name="Qu J."/>
            <person name="Song X.-Z."/>
            <person name="Zhang L."/>
            <person name="Thornton R."/>
            <person name="Coyle M."/>
            <person name="Francisco L."/>
            <person name="Jackson L."/>
            <person name="Javaid M."/>
            <person name="Korchina V."/>
            <person name="Kovar C."/>
            <person name="Mata R."/>
            <person name="Mathew T."/>
            <person name="Ngo R."/>
            <person name="Nguyen L."/>
            <person name="Nguyen N."/>
            <person name="Okwuonu G."/>
            <person name="Ongeri F."/>
            <person name="Pham C."/>
            <person name="Simmons D."/>
            <person name="Wilczek-Boney K."/>
            <person name="Hale W."/>
            <person name="Jakkamsetti A."/>
            <person name="Pham P."/>
            <person name="Ruth R."/>
            <person name="San Lucas F."/>
            <person name="Warren J."/>
            <person name="Zhang J."/>
            <person name="Zhao Z."/>
            <person name="Zhou C."/>
            <person name="Zhu D."/>
            <person name="Lee S."/>
            <person name="Bess C."/>
            <person name="Blankenburg K."/>
            <person name="Forbes L."/>
            <person name="Fu Q."/>
            <person name="Gubbala S."/>
            <person name="Hirani K."/>
            <person name="Jayaseelan J.C."/>
            <person name="Lara F."/>
            <person name="Munidasa M."/>
            <person name="Palculict T."/>
            <person name="Patil S."/>
            <person name="Pu L.-L."/>
            <person name="Saada N."/>
            <person name="Tang L."/>
            <person name="Weissenberger G."/>
            <person name="Zhu Y."/>
            <person name="Hemphill L."/>
            <person name="Shang Y."/>
            <person name="Youmans B."/>
            <person name="Ayvaz T."/>
            <person name="Ross M."/>
            <person name="Santibanez J."/>
            <person name="Aqrawi P."/>
            <person name="Gross S."/>
            <person name="Joshi V."/>
            <person name="Fowler G."/>
            <person name="Nazareth L."/>
            <person name="Reid J."/>
            <person name="Worley K."/>
            <person name="Petrosino J."/>
            <person name="Highlander S."/>
            <person name="Gibbs R."/>
        </authorList>
    </citation>
    <scope>NUCLEOTIDE SEQUENCE [LARGE SCALE GENOMIC DNA]</scope>
    <source>
        <strain evidence="8 9">ATCC 23263</strain>
    </source>
</reference>
<comment type="function">
    <text evidence="5">Responsible for the release of ribosomes from messenger RNA at the termination of protein biosynthesis. May increase the efficiency of translation by recycling ribosomes from one round of translation to another.</text>
</comment>
<dbReference type="STRING" id="887929.HMP0721_0637"/>
<dbReference type="GO" id="GO:0006415">
    <property type="term" value="P:translational termination"/>
    <property type="evidence" value="ECO:0007669"/>
    <property type="project" value="UniProtKB-UniRule"/>
</dbReference>
<proteinExistence type="inferred from homology"/>
<dbReference type="InterPro" id="IPR023584">
    <property type="entry name" value="Ribosome_recyc_fac_dom"/>
</dbReference>
<dbReference type="NCBIfam" id="TIGR00496">
    <property type="entry name" value="frr"/>
    <property type="match status" value="1"/>
</dbReference>
<dbReference type="AlphaFoldDB" id="E6MF54"/>
<comment type="caution">
    <text evidence="8">The sequence shown here is derived from an EMBL/GenBank/DDBJ whole genome shotgun (WGS) entry which is preliminary data.</text>
</comment>
<dbReference type="GO" id="GO:0005737">
    <property type="term" value="C:cytoplasm"/>
    <property type="evidence" value="ECO:0007669"/>
    <property type="project" value="UniProtKB-SubCell"/>
</dbReference>
<dbReference type="InterPro" id="IPR036191">
    <property type="entry name" value="RRF_sf"/>
</dbReference>
<organism evidence="8 9">
    <name type="scientific">Pseudoramibacter alactolyticus ATCC 23263</name>
    <dbReference type="NCBI Taxonomy" id="887929"/>
    <lineage>
        <taxon>Bacteria</taxon>
        <taxon>Bacillati</taxon>
        <taxon>Bacillota</taxon>
        <taxon>Clostridia</taxon>
        <taxon>Eubacteriales</taxon>
        <taxon>Eubacteriaceae</taxon>
        <taxon>Pseudoramibacter</taxon>
    </lineage>
</organism>
<name>E6MF54_9FIRM</name>
<dbReference type="HOGENOM" id="CLU_073981_2_0_9"/>
<dbReference type="OrthoDB" id="9804006at2"/>
<dbReference type="CDD" id="cd00520">
    <property type="entry name" value="RRF"/>
    <property type="match status" value="1"/>
</dbReference>
<feature type="domain" description="Ribosome recycling factor" evidence="7">
    <location>
        <begin position="23"/>
        <end position="183"/>
    </location>
</feature>
<evidence type="ECO:0000313" key="8">
    <source>
        <dbReference type="EMBL" id="EFV02214.1"/>
    </source>
</evidence>
<evidence type="ECO:0000256" key="2">
    <source>
        <dbReference type="ARBA" id="ARBA00005912"/>
    </source>
</evidence>
<evidence type="ECO:0000256" key="3">
    <source>
        <dbReference type="ARBA" id="ARBA00022490"/>
    </source>
</evidence>
<comment type="subcellular location">
    <subcellularLocation>
        <location evidence="1 5">Cytoplasm</location>
    </subcellularLocation>
</comment>
<dbReference type="Pfam" id="PF01765">
    <property type="entry name" value="RRF"/>
    <property type="match status" value="1"/>
</dbReference>
<dbReference type="SUPFAM" id="SSF55194">
    <property type="entry name" value="Ribosome recycling factor, RRF"/>
    <property type="match status" value="1"/>
</dbReference>
<feature type="compositionally biased region" description="Basic and acidic residues" evidence="6">
    <location>
        <begin position="135"/>
        <end position="147"/>
    </location>
</feature>
<comment type="similarity">
    <text evidence="2 5">Belongs to the RRF family.</text>
</comment>
<dbReference type="HAMAP" id="MF_00040">
    <property type="entry name" value="RRF"/>
    <property type="match status" value="1"/>
</dbReference>
<gene>
    <name evidence="5 8" type="primary">frr</name>
    <name evidence="8" type="ORF">HMP0721_0637</name>
</gene>
<keyword evidence="3 5" id="KW-0963">Cytoplasm</keyword>
<evidence type="ECO:0000256" key="6">
    <source>
        <dbReference type="SAM" id="MobiDB-lite"/>
    </source>
</evidence>
<evidence type="ECO:0000259" key="7">
    <source>
        <dbReference type="Pfam" id="PF01765"/>
    </source>
</evidence>
<dbReference type="PANTHER" id="PTHR20982:SF3">
    <property type="entry name" value="MITOCHONDRIAL RIBOSOME RECYCLING FACTOR PSEUDO 1"/>
    <property type="match status" value="1"/>
</dbReference>
<dbReference type="EMBL" id="AEQN01000011">
    <property type="protein sequence ID" value="EFV02214.1"/>
    <property type="molecule type" value="Genomic_DNA"/>
</dbReference>
<dbReference type="InterPro" id="IPR002661">
    <property type="entry name" value="Ribosome_recyc_fac"/>
</dbReference>
<dbReference type="Proteomes" id="UP000004754">
    <property type="component" value="Unassembled WGS sequence"/>
</dbReference>
<protein>
    <recommendedName>
        <fullName evidence="5">Ribosome-recycling factor</fullName>
        <shortName evidence="5">RRF</shortName>
    </recommendedName>
    <alternativeName>
        <fullName evidence="5">Ribosome-releasing factor</fullName>
    </alternativeName>
</protein>
<evidence type="ECO:0000256" key="5">
    <source>
        <dbReference type="HAMAP-Rule" id="MF_00040"/>
    </source>
</evidence>
<keyword evidence="4 5" id="KW-0648">Protein biosynthesis</keyword>
<dbReference type="Gene3D" id="3.30.1360.40">
    <property type="match status" value="1"/>
</dbReference>
<keyword evidence="9" id="KW-1185">Reference proteome</keyword>
<dbReference type="eggNOG" id="COG0233">
    <property type="taxonomic scope" value="Bacteria"/>
</dbReference>
<sequence>MVNEMMQRAEEKMNKALENLSGSLNTLRAGRANAHILDKVTVDYYGAPTAINQLATVAAPEARLITVQPYDTTALPAIEKAILTADLGFNPSNDGKIIRLAVPQLTEERRKELVKLTKKYGEECKVAMRNIRRKSDQKLKTAQKDGDISEDEMHDGQNSVQKLTDKKIKEIDAVLKAKEEEILAV</sequence>
<feature type="region of interest" description="Disordered" evidence="6">
    <location>
        <begin position="135"/>
        <end position="161"/>
    </location>
</feature>
<dbReference type="FunFam" id="1.10.132.20:FF:000001">
    <property type="entry name" value="Ribosome-recycling factor"/>
    <property type="match status" value="1"/>
</dbReference>